<dbReference type="PROSITE" id="PS00028">
    <property type="entry name" value="ZINC_FINGER_C2H2_1"/>
    <property type="match status" value="2"/>
</dbReference>
<dbReference type="InterPro" id="IPR013087">
    <property type="entry name" value="Znf_C2H2_type"/>
</dbReference>
<feature type="compositionally biased region" description="Low complexity" evidence="6">
    <location>
        <begin position="736"/>
        <end position="746"/>
    </location>
</feature>
<evidence type="ECO:0000313" key="8">
    <source>
        <dbReference type="EMBL" id="GAA94039.1"/>
    </source>
</evidence>
<name>G7DTX9_MIXOS</name>
<evidence type="ECO:0000256" key="2">
    <source>
        <dbReference type="ARBA" id="ARBA00022737"/>
    </source>
</evidence>
<feature type="region of interest" description="Disordered" evidence="6">
    <location>
        <begin position="477"/>
        <end position="537"/>
    </location>
</feature>
<evidence type="ECO:0000256" key="1">
    <source>
        <dbReference type="ARBA" id="ARBA00022723"/>
    </source>
</evidence>
<feature type="compositionally biased region" description="Polar residues" evidence="6">
    <location>
        <begin position="690"/>
        <end position="713"/>
    </location>
</feature>
<dbReference type="GO" id="GO:0045944">
    <property type="term" value="P:positive regulation of transcription by RNA polymerase II"/>
    <property type="evidence" value="ECO:0007669"/>
    <property type="project" value="UniProtKB-ARBA"/>
</dbReference>
<evidence type="ECO:0000259" key="7">
    <source>
        <dbReference type="PROSITE" id="PS50157"/>
    </source>
</evidence>
<dbReference type="Proteomes" id="UP000009131">
    <property type="component" value="Unassembled WGS sequence"/>
</dbReference>
<evidence type="ECO:0000256" key="5">
    <source>
        <dbReference type="PROSITE-ProRule" id="PRU00042"/>
    </source>
</evidence>
<sequence>MACALAAIHLFPKQSEPEVFPRRPYMQGAQPITRSSDRTGDVRQASSPPANRYQPRLLKYGCSRLVAVQMSARAAKRRKVDSPDRPALAQEARDSSLHRDGAAPSTTVFNGSLADHEQGRHPNEQTIISLDEPERPQQAQEPSTGAVTESIGPQSASEPASSDVVSLAPVVTEAQSAATVTASAPPQDGLPAMETSNAALASGNSTDQAAASYADALRSQLAQAGITAEQLAASYTPDAASLTAKQLRLPESIEQLMAIGDKLAQAEANEISLIFRLPDLSQLTRARASASPGLQDAAVIAGKQHALDGKSQVLEHFVLEDEGAPAGPDEETAARDGPNFGSGRIIRYAPNGDRLWVCENKECSKVFARLYNLRSHERSHQDEKPYQCPVCPVAFARNHDLKRHVKIHVSSKSYLCRGCDKNFSRMDALKRHKVNPKSSEECRNSAIEPDKDIEQRGKAETEQLLIQSEIKSSAAAGRPMGIVRLPRNSDSPKARPSPGPITLPATNSAATVARPGLPPTPAGTARPTNASAARPAYRPPAEAVITPADNATAATVVQRLQTLIAQHHEKRAKERTERAARGEPPDQPGDQTPEKIISETLADAKLTSGQAAALLRLLTQVAQASGQSVAGSRANPASRPVAQATIKPGQARPAPALVTQTPGPSSRPVGTAIAVSAPSRVIAAPARSGQAGTSATQAPVQTMPAQRTVSSPIVTRPMTPVLAVPVPDTSMPKPKPAAAAIPPQPR</sequence>
<feature type="region of interest" description="Disordered" evidence="6">
    <location>
        <begin position="74"/>
        <end position="166"/>
    </location>
</feature>
<gene>
    <name evidence="8" type="primary">Mo00686</name>
    <name evidence="8" type="ORF">E5Q_00686</name>
</gene>
<dbReference type="InterPro" id="IPR050329">
    <property type="entry name" value="GLI_C2H2-zinc-finger"/>
</dbReference>
<evidence type="ECO:0000313" key="9">
    <source>
        <dbReference type="Proteomes" id="UP000009131"/>
    </source>
</evidence>
<feature type="compositionally biased region" description="Basic and acidic residues" evidence="6">
    <location>
        <begin position="114"/>
        <end position="123"/>
    </location>
</feature>
<accession>G7DTX9</accession>
<dbReference type="EMBL" id="BABT02000026">
    <property type="protein sequence ID" value="GAA94039.1"/>
    <property type="molecule type" value="Genomic_DNA"/>
</dbReference>
<dbReference type="GO" id="GO:0008270">
    <property type="term" value="F:zinc ion binding"/>
    <property type="evidence" value="ECO:0007669"/>
    <property type="project" value="UniProtKB-KW"/>
</dbReference>
<dbReference type="HOGENOM" id="CLU_372573_0_0_1"/>
<organism evidence="8 9">
    <name type="scientific">Mixia osmundae (strain CBS 9802 / IAM 14324 / JCM 22182 / KY 12970)</name>
    <dbReference type="NCBI Taxonomy" id="764103"/>
    <lineage>
        <taxon>Eukaryota</taxon>
        <taxon>Fungi</taxon>
        <taxon>Dikarya</taxon>
        <taxon>Basidiomycota</taxon>
        <taxon>Pucciniomycotina</taxon>
        <taxon>Mixiomycetes</taxon>
        <taxon>Mixiales</taxon>
        <taxon>Mixiaceae</taxon>
        <taxon>Mixia</taxon>
    </lineage>
</organism>
<reference evidence="8 9" key="1">
    <citation type="journal article" date="2011" name="J. Gen. Appl. Microbiol.">
        <title>Draft genome sequencing of the enigmatic basidiomycete Mixia osmundae.</title>
        <authorList>
            <person name="Nishida H."/>
            <person name="Nagatsuka Y."/>
            <person name="Sugiyama J."/>
        </authorList>
    </citation>
    <scope>NUCLEOTIDE SEQUENCE [LARGE SCALE GENOMIC DNA]</scope>
    <source>
        <strain evidence="9">CBS 9802 / IAM 14324 / JCM 22182 / KY 12970</strain>
    </source>
</reference>
<evidence type="ECO:0000256" key="4">
    <source>
        <dbReference type="ARBA" id="ARBA00022833"/>
    </source>
</evidence>
<dbReference type="PROSITE" id="PS50157">
    <property type="entry name" value="ZINC_FINGER_C2H2_2"/>
    <property type="match status" value="3"/>
</dbReference>
<feature type="domain" description="C2H2-type" evidence="7">
    <location>
        <begin position="386"/>
        <end position="413"/>
    </location>
</feature>
<proteinExistence type="predicted"/>
<feature type="compositionally biased region" description="Polar residues" evidence="6">
    <location>
        <begin position="137"/>
        <end position="164"/>
    </location>
</feature>
<keyword evidence="2" id="KW-0677">Repeat</keyword>
<feature type="compositionally biased region" description="Basic and acidic residues" evidence="6">
    <location>
        <begin position="91"/>
        <end position="101"/>
    </location>
</feature>
<dbReference type="Pfam" id="PF13912">
    <property type="entry name" value="zf-C2H2_6"/>
    <property type="match status" value="1"/>
</dbReference>
<dbReference type="GO" id="GO:0000978">
    <property type="term" value="F:RNA polymerase II cis-regulatory region sequence-specific DNA binding"/>
    <property type="evidence" value="ECO:0007669"/>
    <property type="project" value="TreeGrafter"/>
</dbReference>
<reference evidence="8 9" key="2">
    <citation type="journal article" date="2012" name="Open Biol.">
        <title>Characteristics of nucleosomes and linker DNA regions on the genome of the basidiomycete Mixia osmundae revealed by mono- and dinucleosome mapping.</title>
        <authorList>
            <person name="Nishida H."/>
            <person name="Kondo S."/>
            <person name="Matsumoto T."/>
            <person name="Suzuki Y."/>
            <person name="Yoshikawa H."/>
            <person name="Taylor T.D."/>
            <person name="Sugiyama J."/>
        </authorList>
    </citation>
    <scope>NUCLEOTIDE SEQUENCE [LARGE SCALE GENOMIC DNA]</scope>
    <source>
        <strain evidence="9">CBS 9802 / IAM 14324 / JCM 22182 / KY 12970</strain>
    </source>
</reference>
<dbReference type="InterPro" id="IPR036236">
    <property type="entry name" value="Znf_C2H2_sf"/>
</dbReference>
<feature type="region of interest" description="Disordered" evidence="6">
    <location>
        <begin position="645"/>
        <end position="671"/>
    </location>
</feature>
<keyword evidence="3 5" id="KW-0863">Zinc-finger</keyword>
<feature type="compositionally biased region" description="Basic and acidic residues" evidence="6">
    <location>
        <begin position="571"/>
        <end position="584"/>
    </location>
</feature>
<feature type="region of interest" description="Disordered" evidence="6">
    <location>
        <begin position="19"/>
        <end position="54"/>
    </location>
</feature>
<feature type="domain" description="C2H2-type" evidence="7">
    <location>
        <begin position="356"/>
        <end position="385"/>
    </location>
</feature>
<feature type="region of interest" description="Disordered" evidence="6">
    <location>
        <begin position="567"/>
        <end position="593"/>
    </location>
</feature>
<dbReference type="PANTHER" id="PTHR19818">
    <property type="entry name" value="ZINC FINGER PROTEIN ZIC AND GLI"/>
    <property type="match status" value="1"/>
</dbReference>
<dbReference type="InParanoid" id="G7DTX9"/>
<dbReference type="Gene3D" id="3.30.160.60">
    <property type="entry name" value="Classic Zinc Finger"/>
    <property type="match status" value="2"/>
</dbReference>
<comment type="caution">
    <text evidence="8">The sequence shown here is derived from an EMBL/GenBank/DDBJ whole genome shotgun (WGS) entry which is preliminary data.</text>
</comment>
<keyword evidence="4" id="KW-0862">Zinc</keyword>
<dbReference type="PANTHER" id="PTHR19818:SF139">
    <property type="entry name" value="PAIR-RULE PROTEIN ODD-PAIRED"/>
    <property type="match status" value="1"/>
</dbReference>
<dbReference type="GO" id="GO:0005634">
    <property type="term" value="C:nucleus"/>
    <property type="evidence" value="ECO:0007669"/>
    <property type="project" value="UniProtKB-ARBA"/>
</dbReference>
<evidence type="ECO:0000256" key="3">
    <source>
        <dbReference type="ARBA" id="ARBA00022771"/>
    </source>
</evidence>
<keyword evidence="1" id="KW-0479">Metal-binding</keyword>
<dbReference type="eggNOG" id="KOG1721">
    <property type="taxonomic scope" value="Eukaryota"/>
</dbReference>
<dbReference type="AlphaFoldDB" id="G7DTX9"/>
<dbReference type="SMART" id="SM00355">
    <property type="entry name" value="ZnF_C2H2"/>
    <property type="match status" value="3"/>
</dbReference>
<dbReference type="STRING" id="764103.G7DTX9"/>
<protein>
    <recommendedName>
        <fullName evidence="7">C2H2-type domain-containing protein</fullName>
    </recommendedName>
</protein>
<dbReference type="SUPFAM" id="SSF57667">
    <property type="entry name" value="beta-beta-alpha zinc fingers"/>
    <property type="match status" value="2"/>
</dbReference>
<evidence type="ECO:0000256" key="6">
    <source>
        <dbReference type="SAM" id="MobiDB-lite"/>
    </source>
</evidence>
<dbReference type="FunFam" id="3.30.160.60:FF:002343">
    <property type="entry name" value="Zinc finger protein 33A"/>
    <property type="match status" value="1"/>
</dbReference>
<dbReference type="Pfam" id="PF00096">
    <property type="entry name" value="zf-C2H2"/>
    <property type="match status" value="1"/>
</dbReference>
<keyword evidence="9" id="KW-1185">Reference proteome</keyword>
<dbReference type="OrthoDB" id="4748970at2759"/>
<dbReference type="GO" id="GO:0000981">
    <property type="term" value="F:DNA-binding transcription factor activity, RNA polymerase II-specific"/>
    <property type="evidence" value="ECO:0007669"/>
    <property type="project" value="TreeGrafter"/>
</dbReference>
<feature type="region of interest" description="Disordered" evidence="6">
    <location>
        <begin position="685"/>
        <end position="746"/>
    </location>
</feature>
<feature type="domain" description="C2H2-type" evidence="7">
    <location>
        <begin position="414"/>
        <end position="442"/>
    </location>
</feature>